<evidence type="ECO:0000256" key="19">
    <source>
        <dbReference type="ARBA" id="ARBA00048238"/>
    </source>
</evidence>
<feature type="domain" description="YjeF C-terminal" evidence="21">
    <location>
        <begin position="231"/>
        <end position="514"/>
    </location>
</feature>
<evidence type="ECO:0000256" key="11">
    <source>
        <dbReference type="ARBA" id="ARBA00022857"/>
    </source>
</evidence>
<dbReference type="NCBIfam" id="TIGR00197">
    <property type="entry name" value="yjeF_nterm"/>
    <property type="match status" value="1"/>
</dbReference>
<comment type="function">
    <text evidence="17">Bifunctional enzyme that catalyzes the epimerization of the S- and R-forms of NAD(P)HX and the dehydration of the S-form of NAD(P)HX at the expense of ADP, which is converted to AMP. This allows the repair of both epimers of NAD(P)HX, a damaged form of NAD(P)H that is a result of enzymatic or heat-dependent hydration.</text>
</comment>
<keyword evidence="14" id="KW-0413">Isomerase</keyword>
<dbReference type="PANTHER" id="PTHR12592">
    <property type="entry name" value="ATP-DEPENDENT (S)-NAD(P)H-HYDRATE DEHYDRATASE FAMILY MEMBER"/>
    <property type="match status" value="1"/>
</dbReference>
<keyword evidence="13" id="KW-0520">NAD</keyword>
<keyword evidence="10" id="KW-0067">ATP-binding</keyword>
<gene>
    <name evidence="23" type="ORF">LCGC14_0866180</name>
</gene>
<dbReference type="InterPro" id="IPR017953">
    <property type="entry name" value="Carbohydrate_kinase_pred_CS"/>
</dbReference>
<keyword evidence="12" id="KW-0630">Potassium</keyword>
<dbReference type="NCBIfam" id="TIGR00196">
    <property type="entry name" value="yjeF_cterm"/>
    <property type="match status" value="1"/>
</dbReference>
<protein>
    <recommendedName>
        <fullName evidence="18">Nicotinamide nucleotide repair protein</fullName>
        <ecNumber evidence="7">4.2.1.136</ecNumber>
        <ecNumber evidence="6">5.1.99.6</ecNumber>
    </recommendedName>
</protein>
<dbReference type="Pfam" id="PF03853">
    <property type="entry name" value="YjeF_N"/>
    <property type="match status" value="1"/>
</dbReference>
<comment type="similarity">
    <text evidence="4">In the N-terminal section; belongs to the NnrE/AIBP family.</text>
</comment>
<reference evidence="23" key="1">
    <citation type="journal article" date="2015" name="Nature">
        <title>Complex archaea that bridge the gap between prokaryotes and eukaryotes.</title>
        <authorList>
            <person name="Spang A."/>
            <person name="Saw J.H."/>
            <person name="Jorgensen S.L."/>
            <person name="Zaremba-Niedzwiedzka K."/>
            <person name="Martijn J."/>
            <person name="Lind A.E."/>
            <person name="van Eijk R."/>
            <person name="Schleper C."/>
            <person name="Guy L."/>
            <person name="Ettema T.J."/>
        </authorList>
    </citation>
    <scope>NUCLEOTIDE SEQUENCE</scope>
</reference>
<evidence type="ECO:0000256" key="14">
    <source>
        <dbReference type="ARBA" id="ARBA00023235"/>
    </source>
</evidence>
<comment type="catalytic activity">
    <reaction evidence="20">
        <text>(6S)-NADPHX + ADP = AMP + phosphate + NADPH + H(+)</text>
        <dbReference type="Rhea" id="RHEA:32235"/>
        <dbReference type="ChEBI" id="CHEBI:15378"/>
        <dbReference type="ChEBI" id="CHEBI:43474"/>
        <dbReference type="ChEBI" id="CHEBI:57783"/>
        <dbReference type="ChEBI" id="CHEBI:64076"/>
        <dbReference type="ChEBI" id="CHEBI:456215"/>
        <dbReference type="ChEBI" id="CHEBI:456216"/>
        <dbReference type="EC" id="4.2.1.136"/>
    </reaction>
</comment>
<evidence type="ECO:0000256" key="2">
    <source>
        <dbReference type="ARBA" id="ARBA00000909"/>
    </source>
</evidence>
<evidence type="ECO:0000256" key="20">
    <source>
        <dbReference type="ARBA" id="ARBA00049209"/>
    </source>
</evidence>
<dbReference type="InterPro" id="IPR004443">
    <property type="entry name" value="YjeF_N_dom"/>
</dbReference>
<evidence type="ECO:0000256" key="9">
    <source>
        <dbReference type="ARBA" id="ARBA00022741"/>
    </source>
</evidence>
<evidence type="ECO:0000256" key="12">
    <source>
        <dbReference type="ARBA" id="ARBA00022958"/>
    </source>
</evidence>
<keyword evidence="9" id="KW-0547">Nucleotide-binding</keyword>
<evidence type="ECO:0000256" key="8">
    <source>
        <dbReference type="ARBA" id="ARBA00022723"/>
    </source>
</evidence>
<comment type="catalytic activity">
    <reaction evidence="19">
        <text>(6S)-NADHX + ADP = AMP + phosphate + NADH + H(+)</text>
        <dbReference type="Rhea" id="RHEA:32223"/>
        <dbReference type="ChEBI" id="CHEBI:15378"/>
        <dbReference type="ChEBI" id="CHEBI:43474"/>
        <dbReference type="ChEBI" id="CHEBI:57945"/>
        <dbReference type="ChEBI" id="CHEBI:64074"/>
        <dbReference type="ChEBI" id="CHEBI:456215"/>
        <dbReference type="ChEBI" id="CHEBI:456216"/>
        <dbReference type="EC" id="4.2.1.136"/>
    </reaction>
</comment>
<dbReference type="InterPro" id="IPR030677">
    <property type="entry name" value="Nnr"/>
</dbReference>
<evidence type="ECO:0000259" key="21">
    <source>
        <dbReference type="PROSITE" id="PS51383"/>
    </source>
</evidence>
<dbReference type="HAMAP" id="MF_01965">
    <property type="entry name" value="NADHX_dehydratase"/>
    <property type="match status" value="1"/>
</dbReference>
<dbReference type="EMBL" id="LAZR01002651">
    <property type="protein sequence ID" value="KKN27282.1"/>
    <property type="molecule type" value="Genomic_DNA"/>
</dbReference>
<evidence type="ECO:0000256" key="3">
    <source>
        <dbReference type="ARBA" id="ARBA00001958"/>
    </source>
</evidence>
<keyword evidence="16" id="KW-0511">Multifunctional enzyme</keyword>
<evidence type="ECO:0000256" key="18">
    <source>
        <dbReference type="ARBA" id="ARBA00032624"/>
    </source>
</evidence>
<dbReference type="InterPro" id="IPR036652">
    <property type="entry name" value="YjeF_N_dom_sf"/>
</dbReference>
<keyword evidence="8" id="KW-0479">Metal-binding</keyword>
<keyword evidence="11" id="KW-0521">NADP</keyword>
<evidence type="ECO:0000259" key="22">
    <source>
        <dbReference type="PROSITE" id="PS51385"/>
    </source>
</evidence>
<evidence type="ECO:0000256" key="15">
    <source>
        <dbReference type="ARBA" id="ARBA00023239"/>
    </source>
</evidence>
<comment type="cofactor">
    <cofactor evidence="3">
        <name>K(+)</name>
        <dbReference type="ChEBI" id="CHEBI:29103"/>
    </cofactor>
</comment>
<name>A0A0F9PRL6_9ZZZZ</name>
<dbReference type="GO" id="GO:0110051">
    <property type="term" value="P:metabolite repair"/>
    <property type="evidence" value="ECO:0007669"/>
    <property type="project" value="TreeGrafter"/>
</dbReference>
<dbReference type="Pfam" id="PF01256">
    <property type="entry name" value="Carb_kinase"/>
    <property type="match status" value="1"/>
</dbReference>
<dbReference type="PANTHER" id="PTHR12592:SF0">
    <property type="entry name" value="ATP-DEPENDENT (S)-NAD(P)H-HYDRATE DEHYDRATASE"/>
    <property type="match status" value="1"/>
</dbReference>
<dbReference type="EC" id="4.2.1.136" evidence="7"/>
<dbReference type="Gene3D" id="3.40.50.10260">
    <property type="entry name" value="YjeF N-terminal domain"/>
    <property type="match status" value="1"/>
</dbReference>
<evidence type="ECO:0000256" key="6">
    <source>
        <dbReference type="ARBA" id="ARBA00012228"/>
    </source>
</evidence>
<evidence type="ECO:0000256" key="7">
    <source>
        <dbReference type="ARBA" id="ARBA00013129"/>
    </source>
</evidence>
<dbReference type="PROSITE" id="PS01050">
    <property type="entry name" value="YJEF_C_2"/>
    <property type="match status" value="1"/>
</dbReference>
<dbReference type="GO" id="GO:0052856">
    <property type="term" value="F:NAD(P)HX epimerase activity"/>
    <property type="evidence" value="ECO:0007669"/>
    <property type="project" value="UniProtKB-EC"/>
</dbReference>
<dbReference type="InterPro" id="IPR029056">
    <property type="entry name" value="Ribokinase-like"/>
</dbReference>
<accession>A0A0F9PRL6</accession>
<evidence type="ECO:0000256" key="1">
    <source>
        <dbReference type="ARBA" id="ARBA00000013"/>
    </source>
</evidence>
<dbReference type="GO" id="GO:0052855">
    <property type="term" value="F:ADP-dependent NAD(P)H-hydrate dehydratase activity"/>
    <property type="evidence" value="ECO:0007669"/>
    <property type="project" value="UniProtKB-EC"/>
</dbReference>
<dbReference type="SUPFAM" id="SSF53613">
    <property type="entry name" value="Ribokinase-like"/>
    <property type="match status" value="1"/>
</dbReference>
<comment type="catalytic activity">
    <reaction evidence="2">
        <text>(6R)-NADPHX = (6S)-NADPHX</text>
        <dbReference type="Rhea" id="RHEA:32227"/>
        <dbReference type="ChEBI" id="CHEBI:64076"/>
        <dbReference type="ChEBI" id="CHEBI:64077"/>
        <dbReference type="EC" id="5.1.99.6"/>
    </reaction>
</comment>
<organism evidence="23">
    <name type="scientific">marine sediment metagenome</name>
    <dbReference type="NCBI Taxonomy" id="412755"/>
    <lineage>
        <taxon>unclassified sequences</taxon>
        <taxon>metagenomes</taxon>
        <taxon>ecological metagenomes</taxon>
    </lineage>
</organism>
<evidence type="ECO:0000313" key="23">
    <source>
        <dbReference type="EMBL" id="KKN27282.1"/>
    </source>
</evidence>
<dbReference type="AlphaFoldDB" id="A0A0F9PRL6"/>
<proteinExistence type="inferred from homology"/>
<dbReference type="GO" id="GO:0046872">
    <property type="term" value="F:metal ion binding"/>
    <property type="evidence" value="ECO:0007669"/>
    <property type="project" value="UniProtKB-KW"/>
</dbReference>
<comment type="similarity">
    <text evidence="5">In the C-terminal section; belongs to the NnrD/CARKD family.</text>
</comment>
<dbReference type="CDD" id="cd01171">
    <property type="entry name" value="YXKO-related"/>
    <property type="match status" value="1"/>
</dbReference>
<dbReference type="HAMAP" id="MF_01966">
    <property type="entry name" value="NADHX_epimerase"/>
    <property type="match status" value="1"/>
</dbReference>
<comment type="catalytic activity">
    <reaction evidence="1">
        <text>(6R)-NADHX = (6S)-NADHX</text>
        <dbReference type="Rhea" id="RHEA:32215"/>
        <dbReference type="ChEBI" id="CHEBI:64074"/>
        <dbReference type="ChEBI" id="CHEBI:64075"/>
        <dbReference type="EC" id="5.1.99.6"/>
    </reaction>
</comment>
<dbReference type="PROSITE" id="PS51385">
    <property type="entry name" value="YJEF_N"/>
    <property type="match status" value="1"/>
</dbReference>
<evidence type="ECO:0000256" key="5">
    <source>
        <dbReference type="ARBA" id="ARBA00009524"/>
    </source>
</evidence>
<feature type="domain" description="YjeF N-terminal" evidence="22">
    <location>
        <begin position="9"/>
        <end position="221"/>
    </location>
</feature>
<evidence type="ECO:0000256" key="17">
    <source>
        <dbReference type="ARBA" id="ARBA00025153"/>
    </source>
</evidence>
<dbReference type="EC" id="5.1.99.6" evidence="6"/>
<evidence type="ECO:0000256" key="13">
    <source>
        <dbReference type="ARBA" id="ARBA00023027"/>
    </source>
</evidence>
<evidence type="ECO:0000256" key="4">
    <source>
        <dbReference type="ARBA" id="ARBA00006001"/>
    </source>
</evidence>
<sequence>MKVLTSTQMREIDRKAIEEIGILGTTLMENAGKQIFEKLREKFPELSKEKIVIVAGKGNNGGDGFVVARYLYNHGANPYVLLLASKKEVRGDAAVNLKMAEKIGVKISEVCSLKDWKLQKERISQPSVLVDAIFGTGLAKPAQGLYAAVIEGINKSKAFKIAVDIPSGLSSDTFQIIGPCVKADLTVTLAAPKVAHIFPPAEEYVGELVVADISVPSSLFDDENLKLELVEKKTVLPYFKRRSKDTHKGTYGHLFILSGSLGKTGAAAMTGKAALKMGAGLVTVGTPESCLPLVARSMDELMTEPLPETPEKTISHEALKKVLSLLKGKDALMIGPGISTHKSTSELVLSLMPKINVPAVVDADALNILASKPEIIKSLRQPAVLTPHPGEFARLLNLSTREVVERKLELAPQFAEEYGVYLVLKGYRTLIATPDGRVFINPTGNPGMATAGSGDVLSGMIASMIIQEKNLLEAILAAVYIHGLSGDIGAEKLGEKALTAGDIIRYLSSGLKLLESE</sequence>
<evidence type="ECO:0000256" key="10">
    <source>
        <dbReference type="ARBA" id="ARBA00022840"/>
    </source>
</evidence>
<keyword evidence="15" id="KW-0456">Lyase</keyword>
<evidence type="ECO:0000256" key="16">
    <source>
        <dbReference type="ARBA" id="ARBA00023268"/>
    </source>
</evidence>
<dbReference type="PROSITE" id="PS51383">
    <property type="entry name" value="YJEF_C_3"/>
    <property type="match status" value="1"/>
</dbReference>
<dbReference type="GO" id="GO:0005524">
    <property type="term" value="F:ATP binding"/>
    <property type="evidence" value="ECO:0007669"/>
    <property type="project" value="UniProtKB-KW"/>
</dbReference>
<comment type="caution">
    <text evidence="23">The sequence shown here is derived from an EMBL/GenBank/DDBJ whole genome shotgun (WGS) entry which is preliminary data.</text>
</comment>
<dbReference type="InterPro" id="IPR000631">
    <property type="entry name" value="CARKD"/>
</dbReference>
<dbReference type="Gene3D" id="3.40.1190.20">
    <property type="match status" value="1"/>
</dbReference>
<dbReference type="PIRSF" id="PIRSF017184">
    <property type="entry name" value="Nnr"/>
    <property type="match status" value="1"/>
</dbReference>
<dbReference type="SUPFAM" id="SSF64153">
    <property type="entry name" value="YjeF N-terminal domain-like"/>
    <property type="match status" value="1"/>
</dbReference>